<dbReference type="GO" id="GO:0016094">
    <property type="term" value="P:polyprenol biosynthetic process"/>
    <property type="evidence" value="ECO:0007669"/>
    <property type="project" value="TreeGrafter"/>
</dbReference>
<evidence type="ECO:0000313" key="5">
    <source>
        <dbReference type="EMBL" id="CTR05623.1"/>
    </source>
</evidence>
<evidence type="ECO:0000256" key="3">
    <source>
        <dbReference type="ARBA" id="ARBA00022842"/>
    </source>
</evidence>
<dbReference type="FunFam" id="3.40.1180.10:FF:000005">
    <property type="entry name" value="Alkyl transferase"/>
    <property type="match status" value="1"/>
</dbReference>
<protein>
    <recommendedName>
        <fullName evidence="4">Alkyl transferase</fullName>
        <ecNumber evidence="4">2.5.1.-</ecNumber>
    </recommendedName>
</protein>
<dbReference type="InterPro" id="IPR001441">
    <property type="entry name" value="UPP_synth-like"/>
</dbReference>
<name>A0A0K3C9S7_RHOTO</name>
<accession>A0A0K3C9S7</accession>
<evidence type="ECO:0000256" key="1">
    <source>
        <dbReference type="ARBA" id="ARBA00005432"/>
    </source>
</evidence>
<evidence type="ECO:0000256" key="4">
    <source>
        <dbReference type="RuleBase" id="RU363018"/>
    </source>
</evidence>
<dbReference type="EMBL" id="CWKI01000002">
    <property type="protein sequence ID" value="CTR05623.1"/>
    <property type="molecule type" value="Genomic_DNA"/>
</dbReference>
<keyword evidence="2 4" id="KW-0808">Transferase</keyword>
<dbReference type="SUPFAM" id="SSF64005">
    <property type="entry name" value="Undecaprenyl diphosphate synthase"/>
    <property type="match status" value="1"/>
</dbReference>
<gene>
    <name evidence="5" type="primary">FGENESH: predicted gene_2.653</name>
    <name evidence="5" type="ORF">BN2166_0014840</name>
</gene>
<dbReference type="PROSITE" id="PS01066">
    <property type="entry name" value="UPP_SYNTHASE"/>
    <property type="match status" value="1"/>
</dbReference>
<dbReference type="Pfam" id="PF01255">
    <property type="entry name" value="Prenyltransf"/>
    <property type="match status" value="1"/>
</dbReference>
<dbReference type="AlphaFoldDB" id="A0A0K3C9S7"/>
<dbReference type="GO" id="GO:0005783">
    <property type="term" value="C:endoplasmic reticulum"/>
    <property type="evidence" value="ECO:0007669"/>
    <property type="project" value="TreeGrafter"/>
</dbReference>
<keyword evidence="3" id="KW-0460">Magnesium</keyword>
<dbReference type="GO" id="GO:0045547">
    <property type="term" value="F:ditrans,polycis-polyprenyl diphosphate synthase [(2E,6E)-farnesyl diphosphate specific] activity"/>
    <property type="evidence" value="ECO:0007669"/>
    <property type="project" value="TreeGrafter"/>
</dbReference>
<evidence type="ECO:0000313" key="6">
    <source>
        <dbReference type="Proteomes" id="UP000199069"/>
    </source>
</evidence>
<comment type="similarity">
    <text evidence="1 4">Belongs to the UPP synthase family.</text>
</comment>
<sequence>MLPELAAWLPGWRSAPEMKAPTDPAASDVHLPFSSFLTWIPQSVHPFLRSLLIASLRLGPRPQHVAFIMDGNRRSARERKLPVRVGHEEGFEALKRVLSFLLKLEIPHVTVYAFSIENFNRDPMEVEALMDMARKRLVEICQHGALLDQHGIQIRVLGRRDLLPPDVQESCAEAEALTAGNTKGILNLCCPYGSQEEIATAIKRTVESCHEGKLSPSNITEEHIAANLYTAASPPLDILIRTSGVSRLSDFLLWQSNESTILHFITPNWPDIGVADILPPLLSYQAEVWVGQVSDTLESWRRWSVGERTSRRVKAE</sequence>
<dbReference type="NCBIfam" id="TIGR00055">
    <property type="entry name" value="uppS"/>
    <property type="match status" value="1"/>
</dbReference>
<dbReference type="InterPro" id="IPR036424">
    <property type="entry name" value="UPP_synth-like_sf"/>
</dbReference>
<keyword evidence="6" id="KW-1185">Reference proteome</keyword>
<dbReference type="GO" id="GO:0005811">
    <property type="term" value="C:lipid droplet"/>
    <property type="evidence" value="ECO:0007669"/>
    <property type="project" value="TreeGrafter"/>
</dbReference>
<dbReference type="Gene3D" id="3.40.1180.10">
    <property type="entry name" value="Decaprenyl diphosphate synthase-like"/>
    <property type="match status" value="1"/>
</dbReference>
<dbReference type="PANTHER" id="PTHR10291">
    <property type="entry name" value="DEHYDRODOLICHYL DIPHOSPHATE SYNTHASE FAMILY MEMBER"/>
    <property type="match status" value="1"/>
</dbReference>
<dbReference type="HAMAP" id="MF_01139">
    <property type="entry name" value="ISPT"/>
    <property type="match status" value="1"/>
</dbReference>
<evidence type="ECO:0000256" key="2">
    <source>
        <dbReference type="ARBA" id="ARBA00022679"/>
    </source>
</evidence>
<dbReference type="PANTHER" id="PTHR10291:SF43">
    <property type="entry name" value="DEHYDRODOLICHYL DIPHOSPHATE SYNTHASE COMPLEX SUBUNIT DHDDS"/>
    <property type="match status" value="1"/>
</dbReference>
<dbReference type="GO" id="GO:0016020">
    <property type="term" value="C:membrane"/>
    <property type="evidence" value="ECO:0007669"/>
    <property type="project" value="TreeGrafter"/>
</dbReference>
<proteinExistence type="inferred from homology"/>
<dbReference type="Proteomes" id="UP000199069">
    <property type="component" value="Unassembled WGS sequence"/>
</dbReference>
<reference evidence="5 6" key="1">
    <citation type="submission" date="2015-07" db="EMBL/GenBank/DDBJ databases">
        <authorList>
            <person name="Cajimat M.N.B."/>
            <person name="Milazzo M.L."/>
            <person name="Fulhorst C.F."/>
        </authorList>
    </citation>
    <scope>NUCLEOTIDE SEQUENCE [LARGE SCALE GENOMIC DNA]</scope>
    <source>
        <strain evidence="5">Single colony</strain>
    </source>
</reference>
<dbReference type="CDD" id="cd00475">
    <property type="entry name" value="Cis_IPPS"/>
    <property type="match status" value="1"/>
</dbReference>
<dbReference type="OMA" id="YWPAFRE"/>
<dbReference type="GO" id="GO:1904423">
    <property type="term" value="C:dehydrodolichyl diphosphate synthase complex"/>
    <property type="evidence" value="ECO:0007669"/>
    <property type="project" value="TreeGrafter"/>
</dbReference>
<dbReference type="EC" id="2.5.1.-" evidence="4"/>
<dbReference type="InterPro" id="IPR018520">
    <property type="entry name" value="UPP_synth-like_CS"/>
</dbReference>
<dbReference type="STRING" id="5286.A0A0K3C9S7"/>
<organism evidence="5 6">
    <name type="scientific">Rhodotorula toruloides</name>
    <name type="common">Yeast</name>
    <name type="synonym">Rhodosporidium toruloides</name>
    <dbReference type="NCBI Taxonomy" id="5286"/>
    <lineage>
        <taxon>Eukaryota</taxon>
        <taxon>Fungi</taxon>
        <taxon>Dikarya</taxon>
        <taxon>Basidiomycota</taxon>
        <taxon>Pucciniomycotina</taxon>
        <taxon>Microbotryomycetes</taxon>
        <taxon>Sporidiobolales</taxon>
        <taxon>Sporidiobolaceae</taxon>
        <taxon>Rhodotorula</taxon>
    </lineage>
</organism>